<accession>A0A1G1ZPA8</accession>
<feature type="transmembrane region" description="Helical" evidence="1">
    <location>
        <begin position="91"/>
        <end position="109"/>
    </location>
</feature>
<proteinExistence type="predicted"/>
<name>A0A1G1ZPA8_9BACT</name>
<protein>
    <submittedName>
        <fullName evidence="2">Uncharacterized protein</fullName>
    </submittedName>
</protein>
<dbReference type="EMBL" id="MHJI01000006">
    <property type="protein sequence ID" value="OGY66412.1"/>
    <property type="molecule type" value="Genomic_DNA"/>
</dbReference>
<keyword evidence="1" id="KW-0472">Membrane</keyword>
<keyword evidence="1" id="KW-0812">Transmembrane</keyword>
<gene>
    <name evidence="2" type="ORF">A3A04_00265</name>
</gene>
<comment type="caution">
    <text evidence="2">The sequence shown here is derived from an EMBL/GenBank/DDBJ whole genome shotgun (WGS) entry which is preliminary data.</text>
</comment>
<dbReference type="Pfam" id="PF18895">
    <property type="entry name" value="T4SS_pilin"/>
    <property type="match status" value="1"/>
</dbReference>
<organism evidence="2 3">
    <name type="scientific">Candidatus Harrisonbacteria bacterium RIFCSPLOWO2_01_FULL_40_28</name>
    <dbReference type="NCBI Taxonomy" id="1798406"/>
    <lineage>
        <taxon>Bacteria</taxon>
        <taxon>Candidatus Harrisoniibacteriota</taxon>
    </lineage>
</organism>
<evidence type="ECO:0000313" key="2">
    <source>
        <dbReference type="EMBL" id="OGY66412.1"/>
    </source>
</evidence>
<sequence length="157" mass="16784">MDMIFDNRGMIRKYSAVVFVSGFLFLNFFGIHESYAQGVGGQITVPGDVKVGGAVEPTTPKAAGGNPNAGKSFKIPNPLGVSSITELIKKIAEALQIIAIPIAAGMILYGAYKIMVSAGDPKKFEEGKWIILYAALGYAIILVGSGFVYVIQDFFKK</sequence>
<evidence type="ECO:0000256" key="1">
    <source>
        <dbReference type="SAM" id="Phobius"/>
    </source>
</evidence>
<dbReference type="Proteomes" id="UP000178517">
    <property type="component" value="Unassembled WGS sequence"/>
</dbReference>
<evidence type="ECO:0000313" key="3">
    <source>
        <dbReference type="Proteomes" id="UP000178517"/>
    </source>
</evidence>
<keyword evidence="1" id="KW-1133">Transmembrane helix</keyword>
<dbReference type="STRING" id="1798406.A3A04_00265"/>
<dbReference type="InterPro" id="IPR043993">
    <property type="entry name" value="T4SS_pilin"/>
</dbReference>
<reference evidence="2 3" key="1">
    <citation type="journal article" date="2016" name="Nat. Commun.">
        <title>Thousands of microbial genomes shed light on interconnected biogeochemical processes in an aquifer system.</title>
        <authorList>
            <person name="Anantharaman K."/>
            <person name="Brown C.T."/>
            <person name="Hug L.A."/>
            <person name="Sharon I."/>
            <person name="Castelle C.J."/>
            <person name="Probst A.J."/>
            <person name="Thomas B.C."/>
            <person name="Singh A."/>
            <person name="Wilkins M.J."/>
            <person name="Karaoz U."/>
            <person name="Brodie E.L."/>
            <person name="Williams K.H."/>
            <person name="Hubbard S.S."/>
            <person name="Banfield J.F."/>
        </authorList>
    </citation>
    <scope>NUCLEOTIDE SEQUENCE [LARGE SCALE GENOMIC DNA]</scope>
</reference>
<dbReference type="AlphaFoldDB" id="A0A1G1ZPA8"/>
<feature type="transmembrane region" description="Helical" evidence="1">
    <location>
        <begin position="130"/>
        <end position="151"/>
    </location>
</feature>